<protein>
    <submittedName>
        <fullName evidence="2">Uncharacterized protein</fullName>
    </submittedName>
</protein>
<dbReference type="Proteomes" id="UP000887226">
    <property type="component" value="Unassembled WGS sequence"/>
</dbReference>
<evidence type="ECO:0000313" key="2">
    <source>
        <dbReference type="EMBL" id="KAG9241598.1"/>
    </source>
</evidence>
<dbReference type="AlphaFoldDB" id="A0A9P7YX21"/>
<keyword evidence="3" id="KW-1185">Reference proteome</keyword>
<name>A0A9P7YX21_9HELO</name>
<feature type="region of interest" description="Disordered" evidence="1">
    <location>
        <begin position="76"/>
        <end position="98"/>
    </location>
</feature>
<feature type="region of interest" description="Disordered" evidence="1">
    <location>
        <begin position="1"/>
        <end position="48"/>
    </location>
</feature>
<accession>A0A9P7YX21</accession>
<evidence type="ECO:0000256" key="1">
    <source>
        <dbReference type="SAM" id="MobiDB-lite"/>
    </source>
</evidence>
<dbReference type="EMBL" id="MU254186">
    <property type="protein sequence ID" value="KAG9241598.1"/>
    <property type="molecule type" value="Genomic_DNA"/>
</dbReference>
<feature type="compositionally biased region" description="Polar residues" evidence="1">
    <location>
        <begin position="1"/>
        <end position="23"/>
    </location>
</feature>
<comment type="caution">
    <text evidence="2">The sequence shown here is derived from an EMBL/GenBank/DDBJ whole genome shotgun (WGS) entry which is preliminary data.</text>
</comment>
<feature type="compositionally biased region" description="Polar residues" evidence="1">
    <location>
        <begin position="85"/>
        <end position="98"/>
    </location>
</feature>
<organism evidence="2 3">
    <name type="scientific">Calycina marina</name>
    <dbReference type="NCBI Taxonomy" id="1763456"/>
    <lineage>
        <taxon>Eukaryota</taxon>
        <taxon>Fungi</taxon>
        <taxon>Dikarya</taxon>
        <taxon>Ascomycota</taxon>
        <taxon>Pezizomycotina</taxon>
        <taxon>Leotiomycetes</taxon>
        <taxon>Helotiales</taxon>
        <taxon>Pezizellaceae</taxon>
        <taxon>Calycina</taxon>
    </lineage>
</organism>
<gene>
    <name evidence="2" type="ORF">BJ878DRAFT_482792</name>
</gene>
<sequence length="213" mass="23832">MGTTSRRLPCQKTSLSKTDNLHQPSTTAPSPSPSPSSSSITQPCHSVKKKKKVDSYELRVQDWGFRRQQRISMLTINSEEDQREGQSVNLGMDSSTGKQDMERGGCLAAWNILVVAGNIHELGAHWYTSWIKENMKYKTPDRMVSAPRDDIFDHLENLIKTQDIGKPAGGRYLDRQTLDSLVDLWVSIVSVSVLNAEHITPKVLGNPNKENIT</sequence>
<feature type="compositionally biased region" description="Low complexity" evidence="1">
    <location>
        <begin position="24"/>
        <end position="39"/>
    </location>
</feature>
<proteinExistence type="predicted"/>
<reference evidence="2" key="1">
    <citation type="journal article" date="2021" name="IMA Fungus">
        <title>Genomic characterization of three marine fungi, including Emericellopsis atlantica sp. nov. with signatures of a generalist lifestyle and marine biomass degradation.</title>
        <authorList>
            <person name="Hagestad O.C."/>
            <person name="Hou L."/>
            <person name="Andersen J.H."/>
            <person name="Hansen E.H."/>
            <person name="Altermark B."/>
            <person name="Li C."/>
            <person name="Kuhnert E."/>
            <person name="Cox R.J."/>
            <person name="Crous P.W."/>
            <person name="Spatafora J.W."/>
            <person name="Lail K."/>
            <person name="Amirebrahimi M."/>
            <person name="Lipzen A."/>
            <person name="Pangilinan J."/>
            <person name="Andreopoulos W."/>
            <person name="Hayes R.D."/>
            <person name="Ng V."/>
            <person name="Grigoriev I.V."/>
            <person name="Jackson S.A."/>
            <person name="Sutton T.D.S."/>
            <person name="Dobson A.D.W."/>
            <person name="Rama T."/>
        </authorList>
    </citation>
    <scope>NUCLEOTIDE SEQUENCE</scope>
    <source>
        <strain evidence="2">TRa3180A</strain>
    </source>
</reference>
<evidence type="ECO:0000313" key="3">
    <source>
        <dbReference type="Proteomes" id="UP000887226"/>
    </source>
</evidence>